<organism evidence="6 7">
    <name type="scientific">Carboxydichorda subterranea</name>
    <dbReference type="NCBI Taxonomy" id="3109565"/>
    <lineage>
        <taxon>Bacteria</taxon>
        <taxon>Bacillati</taxon>
        <taxon>Bacillota</taxon>
        <taxon>Limnochordia</taxon>
        <taxon>Limnochordales</taxon>
        <taxon>Geochordaceae</taxon>
        <taxon>Carboxydichorda</taxon>
    </lineage>
</organism>
<proteinExistence type="inferred from homology"/>
<keyword evidence="4" id="KW-0175">Coiled coil</keyword>
<reference evidence="6 7" key="1">
    <citation type="journal article" date="2024" name="Front. Microbiol.">
        <title>Novel thermophilic genera Geochorda gen. nov. and Carboxydochorda gen. nov. from the deep terrestrial subsurface reveal the ecophysiological diversity in the class Limnochordia.</title>
        <authorList>
            <person name="Karnachuk O.V."/>
            <person name="Lukina A.P."/>
            <person name="Avakyan M.R."/>
            <person name="Kadnikov V.V."/>
            <person name="Begmatov S."/>
            <person name="Beletsky A.V."/>
            <person name="Vlasova K.G."/>
            <person name="Novikov A.A."/>
            <person name="Shcherbakova V.A."/>
            <person name="Mardanov A.V."/>
            <person name="Ravin N.V."/>
        </authorList>
    </citation>
    <scope>NUCLEOTIDE SEQUENCE [LARGE SCALE GENOMIC DNA]</scope>
    <source>
        <strain evidence="6 7">L945</strain>
    </source>
</reference>
<evidence type="ECO:0000256" key="2">
    <source>
        <dbReference type="ARBA" id="ARBA00023295"/>
    </source>
</evidence>
<dbReference type="InterPro" id="IPR011496">
    <property type="entry name" value="O-GlcNAcase_cat"/>
</dbReference>
<evidence type="ECO:0000256" key="1">
    <source>
        <dbReference type="ARBA" id="ARBA00022801"/>
    </source>
</evidence>
<evidence type="ECO:0000313" key="6">
    <source>
        <dbReference type="EMBL" id="WRP16876.1"/>
    </source>
</evidence>
<dbReference type="PROSITE" id="PS52009">
    <property type="entry name" value="GH84"/>
    <property type="match status" value="1"/>
</dbReference>
<dbReference type="RefSeq" id="WP_324716148.1">
    <property type="nucleotide sequence ID" value="NZ_CP141615.1"/>
</dbReference>
<evidence type="ECO:0000256" key="4">
    <source>
        <dbReference type="SAM" id="Coils"/>
    </source>
</evidence>
<accession>A0ABZ1BWF6</accession>
<dbReference type="PANTHER" id="PTHR13170">
    <property type="entry name" value="O-GLCNACASE"/>
    <property type="match status" value="1"/>
</dbReference>
<dbReference type="Proteomes" id="UP001332192">
    <property type="component" value="Chromosome"/>
</dbReference>
<protein>
    <submittedName>
        <fullName evidence="6">Beta-N-acetylglucosaminidase domain-containing protein</fullName>
    </submittedName>
</protein>
<keyword evidence="7" id="KW-1185">Reference proteome</keyword>
<keyword evidence="1 3" id="KW-0378">Hydrolase</keyword>
<name>A0ABZ1BWF6_9FIRM</name>
<comment type="similarity">
    <text evidence="3">Belongs to the glycosyl hydrolase 84 family.</text>
</comment>
<dbReference type="InterPro" id="IPR017853">
    <property type="entry name" value="GH"/>
</dbReference>
<dbReference type="InterPro" id="IPR051822">
    <property type="entry name" value="Glycosyl_Hydrolase_84"/>
</dbReference>
<dbReference type="Pfam" id="PF07555">
    <property type="entry name" value="NAGidase"/>
    <property type="match status" value="1"/>
</dbReference>
<sequence>MALVWRGVVEGFYGRPWTHEQRLDTIDWLGRHHFNAYLYAPKDDPLHRDRWREPYPPEAMRRFEELVRAGRASGVEWMVAISPGLSLVYSDPAELDRLWAKLEAFVGIGVRAFGLFFDDIPPALGHEEDRRAYATLAEAQADFAGRLWRRMQPRGLQLMVCPTHYCGDPDVPYLRELGERLDPAVDLFWTGPAVCSREVPDEHARRVAEVMRRPPLLWDNYPVNDAHMAPELHIGPYTGRGAHLDGILRGIFANPMNQPYASRLALFTIGRYLQAPSRYDPEQAWSEGARQLLGGDEALVQALGTLARCASITPLAPEEPPWLVGLFRRFEELTGSFHFEEGLRELQQGIAELRQAYAALRQGAERHPVLADMRPWIEDMGRWTELLEAAVDLIVTDGALSWMGDASADRQALQRRFAELRERVRSGLKESVDWPTRTCGDTARAFVQHVLRRSVARSG</sequence>
<feature type="domain" description="GH84" evidence="5">
    <location>
        <begin position="4"/>
        <end position="277"/>
    </location>
</feature>
<evidence type="ECO:0000259" key="5">
    <source>
        <dbReference type="PROSITE" id="PS52009"/>
    </source>
</evidence>
<dbReference type="EMBL" id="CP141615">
    <property type="protein sequence ID" value="WRP16876.1"/>
    <property type="molecule type" value="Genomic_DNA"/>
</dbReference>
<gene>
    <name evidence="6" type="ORF">U7230_12405</name>
</gene>
<dbReference type="SUPFAM" id="SSF51445">
    <property type="entry name" value="(Trans)glycosidases"/>
    <property type="match status" value="1"/>
</dbReference>
<feature type="active site" description="Proton donor" evidence="3">
    <location>
        <position position="119"/>
    </location>
</feature>
<evidence type="ECO:0000313" key="7">
    <source>
        <dbReference type="Proteomes" id="UP001332192"/>
    </source>
</evidence>
<dbReference type="Gene3D" id="3.20.20.80">
    <property type="entry name" value="Glycosidases"/>
    <property type="match status" value="1"/>
</dbReference>
<keyword evidence="2 3" id="KW-0326">Glycosidase</keyword>
<evidence type="ECO:0000256" key="3">
    <source>
        <dbReference type="PROSITE-ProRule" id="PRU01353"/>
    </source>
</evidence>
<dbReference type="PANTHER" id="PTHR13170:SF16">
    <property type="entry name" value="PROTEIN O-GLCNACASE"/>
    <property type="match status" value="1"/>
</dbReference>
<feature type="coiled-coil region" evidence="4">
    <location>
        <begin position="403"/>
        <end position="430"/>
    </location>
</feature>